<protein>
    <recommendedName>
        <fullName evidence="4">Transposase</fullName>
    </recommendedName>
</protein>
<sequence>MYFRLRNSVEGINGYAKDPLYERLEDAGTRRIRGIAAQTLLLAFQPAHANRRKLTAWANSIALHGDWPHRRPTRRRTTKPLGNWTPKGYDTMPEETESDE</sequence>
<accession>A0ABW6MDK9</accession>
<evidence type="ECO:0000256" key="1">
    <source>
        <dbReference type="SAM" id="MobiDB-lite"/>
    </source>
</evidence>
<evidence type="ECO:0008006" key="4">
    <source>
        <dbReference type="Google" id="ProtNLM"/>
    </source>
</evidence>
<gene>
    <name evidence="2" type="ORF">ACFYNQ_37495</name>
</gene>
<dbReference type="RefSeq" id="WP_388113176.1">
    <property type="nucleotide sequence ID" value="NZ_JBIAHM010000015.1"/>
</dbReference>
<evidence type="ECO:0000313" key="2">
    <source>
        <dbReference type="EMBL" id="MFE9604233.1"/>
    </source>
</evidence>
<organism evidence="2 3">
    <name type="scientific">Streptomyces hokutonensis</name>
    <dbReference type="NCBI Taxonomy" id="1306990"/>
    <lineage>
        <taxon>Bacteria</taxon>
        <taxon>Bacillati</taxon>
        <taxon>Actinomycetota</taxon>
        <taxon>Actinomycetes</taxon>
        <taxon>Kitasatosporales</taxon>
        <taxon>Streptomycetaceae</taxon>
        <taxon>Streptomyces</taxon>
    </lineage>
</organism>
<comment type="caution">
    <text evidence="2">The sequence shown here is derived from an EMBL/GenBank/DDBJ whole genome shotgun (WGS) entry which is preliminary data.</text>
</comment>
<name>A0ABW6MDK9_9ACTN</name>
<feature type="region of interest" description="Disordered" evidence="1">
    <location>
        <begin position="67"/>
        <end position="100"/>
    </location>
</feature>
<dbReference type="Proteomes" id="UP001601303">
    <property type="component" value="Unassembled WGS sequence"/>
</dbReference>
<evidence type="ECO:0000313" key="3">
    <source>
        <dbReference type="Proteomes" id="UP001601303"/>
    </source>
</evidence>
<keyword evidence="3" id="KW-1185">Reference proteome</keyword>
<proteinExistence type="predicted"/>
<reference evidence="2 3" key="1">
    <citation type="submission" date="2024-10" db="EMBL/GenBank/DDBJ databases">
        <title>The Natural Products Discovery Center: Release of the First 8490 Sequenced Strains for Exploring Actinobacteria Biosynthetic Diversity.</title>
        <authorList>
            <person name="Kalkreuter E."/>
            <person name="Kautsar S.A."/>
            <person name="Yang D."/>
            <person name="Bader C.D."/>
            <person name="Teijaro C.N."/>
            <person name="Fluegel L."/>
            <person name="Davis C.M."/>
            <person name="Simpson J.R."/>
            <person name="Lauterbach L."/>
            <person name="Steele A.D."/>
            <person name="Gui C."/>
            <person name="Meng S."/>
            <person name="Li G."/>
            <person name="Viehrig K."/>
            <person name="Ye F."/>
            <person name="Su P."/>
            <person name="Kiefer A.F."/>
            <person name="Nichols A."/>
            <person name="Cepeda A.J."/>
            <person name="Yan W."/>
            <person name="Fan B."/>
            <person name="Jiang Y."/>
            <person name="Adhikari A."/>
            <person name="Zheng C.-J."/>
            <person name="Schuster L."/>
            <person name="Cowan T.M."/>
            <person name="Smanski M.J."/>
            <person name="Chevrette M.G."/>
            <person name="De Carvalho L.P.S."/>
            <person name="Shen B."/>
        </authorList>
    </citation>
    <scope>NUCLEOTIDE SEQUENCE [LARGE SCALE GENOMIC DNA]</scope>
    <source>
        <strain evidence="2 3">NPDC006488</strain>
    </source>
</reference>
<dbReference type="EMBL" id="JBIAHM010000015">
    <property type="protein sequence ID" value="MFE9604233.1"/>
    <property type="molecule type" value="Genomic_DNA"/>
</dbReference>